<dbReference type="InterPro" id="IPR002871">
    <property type="entry name" value="NIF_FeS_clus_asmbl_NifU_N"/>
</dbReference>
<dbReference type="AlphaFoldDB" id="D2EEV4"/>
<gene>
    <name evidence="2" type="ORF">BJBARM4_0256</name>
</gene>
<name>D2EEV4_PARA4</name>
<dbReference type="Proteomes" id="UP000009375">
    <property type="component" value="Unassembled WGS sequence"/>
</dbReference>
<accession>D2EEV4</accession>
<dbReference type="CDD" id="cd06664">
    <property type="entry name" value="IscU_like"/>
    <property type="match status" value="1"/>
</dbReference>
<protein>
    <submittedName>
        <fullName evidence="2">Nitrogen-fixing NifU domain protein</fullName>
    </submittedName>
</protein>
<dbReference type="Gene3D" id="3.90.1010.10">
    <property type="match status" value="1"/>
</dbReference>
<dbReference type="SUPFAM" id="SSF82649">
    <property type="entry name" value="SufE/NifU"/>
    <property type="match status" value="1"/>
</dbReference>
<dbReference type="Pfam" id="PF01592">
    <property type="entry name" value="NifU_N"/>
    <property type="match status" value="1"/>
</dbReference>
<proteinExistence type="predicted"/>
<dbReference type="GO" id="GO:0005506">
    <property type="term" value="F:iron ion binding"/>
    <property type="evidence" value="ECO:0007669"/>
    <property type="project" value="InterPro"/>
</dbReference>
<sequence>MEDDKFYELVELYRNPEHYGKLSKYNYSENGYSPSCGDKFSVYLDVENGIVKDASFDGKGCVISTVSLSKLCSFLIGKPLKEIEKMELKDVESLLGIEDISISRVKCATVGLDAVKKVYKEVKGS</sequence>
<reference evidence="2 3" key="1">
    <citation type="journal article" date="2010" name="Proc. Natl. Acad. Sci. U.S.A.">
        <title>Enigmatic, ultrasmall, uncultivated Archaea.</title>
        <authorList>
            <person name="Baker B.J."/>
            <person name="Comolli L.R."/>
            <person name="Dick G.J."/>
            <person name="Hauser L.J."/>
            <person name="Hyatt D."/>
            <person name="Dill B.D."/>
            <person name="Land M.L."/>
            <person name="Verberkmoes N.C."/>
            <person name="Hettich R.L."/>
            <person name="Banfield J.F."/>
        </authorList>
    </citation>
    <scope>NUCLEOTIDE SEQUENCE [LARGE SCALE GENOMIC DNA]</scope>
</reference>
<dbReference type="GO" id="GO:0016226">
    <property type="term" value="P:iron-sulfur cluster assembly"/>
    <property type="evidence" value="ECO:0007669"/>
    <property type="project" value="InterPro"/>
</dbReference>
<evidence type="ECO:0000313" key="3">
    <source>
        <dbReference type="Proteomes" id="UP000009375"/>
    </source>
</evidence>
<dbReference type="GO" id="GO:0051536">
    <property type="term" value="F:iron-sulfur cluster binding"/>
    <property type="evidence" value="ECO:0007669"/>
    <property type="project" value="InterPro"/>
</dbReference>
<dbReference type="PANTHER" id="PTHR10093">
    <property type="entry name" value="IRON-SULFUR CLUSTER ASSEMBLY ENZYME NIFU HOMOLOG"/>
    <property type="match status" value="1"/>
</dbReference>
<organism evidence="2 3">
    <name type="scientific">Candidatus Parvarchaeum acidiphilum ARMAN-4</name>
    <dbReference type="NCBI Taxonomy" id="662760"/>
    <lineage>
        <taxon>Archaea</taxon>
        <taxon>Candidatus Parvarchaeota</taxon>
        <taxon>Candidatus Parvarchaeum</taxon>
    </lineage>
</organism>
<evidence type="ECO:0000259" key="1">
    <source>
        <dbReference type="Pfam" id="PF01592"/>
    </source>
</evidence>
<dbReference type="EMBL" id="GG730042">
    <property type="protein sequence ID" value="EEZ93060.1"/>
    <property type="molecule type" value="Genomic_DNA"/>
</dbReference>
<evidence type="ECO:0000313" key="2">
    <source>
        <dbReference type="EMBL" id="EEZ93060.1"/>
    </source>
</evidence>
<feature type="domain" description="NIF system FeS cluster assembly NifU N-terminal" evidence="1">
    <location>
        <begin position="9"/>
        <end position="118"/>
    </location>
</feature>